<gene>
    <name evidence="2" type="ORF">C5695_19070</name>
</gene>
<evidence type="ECO:0000256" key="1">
    <source>
        <dbReference type="SAM" id="Phobius"/>
    </source>
</evidence>
<name>A0AAD0HSH0_BACPU</name>
<keyword evidence="1" id="KW-0812">Transmembrane</keyword>
<reference evidence="2 3" key="1">
    <citation type="submission" date="2018-02" db="EMBL/GenBank/DDBJ databases">
        <title>The complete genome of two Bacillus pumilus strains from Cuatro Cienegas, Coahuila, Mexico.</title>
        <authorList>
            <person name="Zarza E."/>
            <person name="Alcaraz L.D."/>
            <person name="Aguilar-Salinas B."/>
            <person name="Islas A."/>
            <person name="Olmedo-Alvarez G."/>
        </authorList>
    </citation>
    <scope>NUCLEOTIDE SEQUENCE [LARGE SCALE GENOMIC DNA]</scope>
    <source>
        <strain evidence="2 3">145</strain>
    </source>
</reference>
<proteinExistence type="predicted"/>
<dbReference type="Proteomes" id="UP000264960">
    <property type="component" value="Chromosome"/>
</dbReference>
<dbReference type="EMBL" id="CP027116">
    <property type="protein sequence ID" value="AVM26223.1"/>
    <property type="molecule type" value="Genomic_DNA"/>
</dbReference>
<organism evidence="2 3">
    <name type="scientific">Bacillus pumilus</name>
    <name type="common">Bacillus mesentericus</name>
    <dbReference type="NCBI Taxonomy" id="1408"/>
    <lineage>
        <taxon>Bacteria</taxon>
        <taxon>Bacillati</taxon>
        <taxon>Bacillota</taxon>
        <taxon>Bacilli</taxon>
        <taxon>Bacillales</taxon>
        <taxon>Bacillaceae</taxon>
        <taxon>Bacillus</taxon>
    </lineage>
</organism>
<feature type="transmembrane region" description="Helical" evidence="1">
    <location>
        <begin position="41"/>
        <end position="71"/>
    </location>
</feature>
<sequence length="75" mass="8995">MLILLWIVSFFTAFFLTITLVYFLTLLHAKHPRPFHQACELTVYVSFIYPLSLLVTATFLFIMMLIFPFYWLRGR</sequence>
<keyword evidence="1" id="KW-0472">Membrane</keyword>
<evidence type="ECO:0000313" key="3">
    <source>
        <dbReference type="Proteomes" id="UP000264960"/>
    </source>
</evidence>
<accession>A0AAD0HSH0</accession>
<dbReference type="AlphaFoldDB" id="A0AAD0HSH0"/>
<dbReference type="RefSeq" id="WP_117733209.1">
    <property type="nucleotide sequence ID" value="NZ_CP027116.1"/>
</dbReference>
<evidence type="ECO:0000313" key="2">
    <source>
        <dbReference type="EMBL" id="AVM26223.1"/>
    </source>
</evidence>
<keyword evidence="1" id="KW-1133">Transmembrane helix</keyword>
<protein>
    <submittedName>
        <fullName evidence="2">Uncharacterized protein</fullName>
    </submittedName>
</protein>
<feature type="transmembrane region" description="Helical" evidence="1">
    <location>
        <begin position="6"/>
        <end position="29"/>
    </location>
</feature>